<gene>
    <name evidence="1" type="ORF">B0A54_00678</name>
</gene>
<reference evidence="1 2" key="1">
    <citation type="submission" date="2017-03" db="EMBL/GenBank/DDBJ databases">
        <title>Genomes of endolithic fungi from Antarctica.</title>
        <authorList>
            <person name="Coleine C."/>
            <person name="Masonjones S."/>
            <person name="Stajich J.E."/>
        </authorList>
    </citation>
    <scope>NUCLEOTIDE SEQUENCE [LARGE SCALE GENOMIC DNA]</scope>
    <source>
        <strain evidence="1 2">CCFEE 5311</strain>
    </source>
</reference>
<protein>
    <submittedName>
        <fullName evidence="1">Uncharacterized protein</fullName>
    </submittedName>
</protein>
<proteinExistence type="predicted"/>
<dbReference type="OrthoDB" id="3943329at2759"/>
<name>A0A4U0VID7_9PEZI</name>
<dbReference type="EMBL" id="NAJP01000003">
    <property type="protein sequence ID" value="TKA48542.1"/>
    <property type="molecule type" value="Genomic_DNA"/>
</dbReference>
<evidence type="ECO:0000313" key="2">
    <source>
        <dbReference type="Proteomes" id="UP000310066"/>
    </source>
</evidence>
<comment type="caution">
    <text evidence="1">The sequence shown here is derived from an EMBL/GenBank/DDBJ whole genome shotgun (WGS) entry which is preliminary data.</text>
</comment>
<organism evidence="1 2">
    <name type="scientific">Friedmanniomyces endolithicus</name>
    <dbReference type="NCBI Taxonomy" id="329885"/>
    <lineage>
        <taxon>Eukaryota</taxon>
        <taxon>Fungi</taxon>
        <taxon>Dikarya</taxon>
        <taxon>Ascomycota</taxon>
        <taxon>Pezizomycotina</taxon>
        <taxon>Dothideomycetes</taxon>
        <taxon>Dothideomycetidae</taxon>
        <taxon>Mycosphaerellales</taxon>
        <taxon>Teratosphaeriaceae</taxon>
        <taxon>Friedmanniomyces</taxon>
    </lineage>
</organism>
<sequence>MPVGLLLQVDVELEDDDVELESDEELKLALDVVDADEELKFALEVVDADEVELVEEDVELETDDELTLPLLDAEEVLVAVDEVIGAVGPRLVEFVLDEMVPELPVLVGPTVEEDVVPLLVMGAEWVWTVEVPFSRQVVV</sequence>
<evidence type="ECO:0000313" key="1">
    <source>
        <dbReference type="EMBL" id="TKA48542.1"/>
    </source>
</evidence>
<dbReference type="AlphaFoldDB" id="A0A4U0VID7"/>
<accession>A0A4U0VID7</accession>
<dbReference type="Proteomes" id="UP000310066">
    <property type="component" value="Unassembled WGS sequence"/>
</dbReference>